<keyword evidence="2" id="KW-0328">Glycosyltransferase</keyword>
<evidence type="ECO:0000259" key="6">
    <source>
        <dbReference type="PROSITE" id="PS50127"/>
    </source>
</evidence>
<evidence type="ECO:0000256" key="1">
    <source>
        <dbReference type="ARBA" id="ARBA00004606"/>
    </source>
</evidence>
<evidence type="ECO:0000256" key="4">
    <source>
        <dbReference type="ARBA" id="ARBA00023136"/>
    </source>
</evidence>
<feature type="domain" description="UBC core" evidence="6">
    <location>
        <begin position="113"/>
        <end position="206"/>
    </location>
</feature>
<dbReference type="PROSITE" id="PS50127">
    <property type="entry name" value="UBC_2"/>
    <property type="match status" value="1"/>
</dbReference>
<evidence type="ECO:0000256" key="3">
    <source>
        <dbReference type="ARBA" id="ARBA00022679"/>
    </source>
</evidence>
<name>A0ABD1MZV9_9FABA</name>
<evidence type="ECO:0000256" key="2">
    <source>
        <dbReference type="ARBA" id="ARBA00022676"/>
    </source>
</evidence>
<dbReference type="InterPro" id="IPR003406">
    <property type="entry name" value="Glyco_trans_14"/>
</dbReference>
<dbReference type="PANTHER" id="PTHR24067">
    <property type="entry name" value="UBIQUITIN-CONJUGATING ENZYME E2"/>
    <property type="match status" value="1"/>
</dbReference>
<accession>A0ABD1MZV9</accession>
<evidence type="ECO:0000313" key="7">
    <source>
        <dbReference type="EMBL" id="KAL2341333.1"/>
    </source>
</evidence>
<gene>
    <name evidence="7" type="ORF">Fmac_009273</name>
</gene>
<dbReference type="InterPro" id="IPR000608">
    <property type="entry name" value="UBC"/>
</dbReference>
<dbReference type="InterPro" id="IPR050113">
    <property type="entry name" value="Ub_conjugating_enzyme"/>
</dbReference>
<keyword evidence="4" id="KW-0472">Membrane</keyword>
<dbReference type="GO" id="GO:0016757">
    <property type="term" value="F:glycosyltransferase activity"/>
    <property type="evidence" value="ECO:0007669"/>
    <property type="project" value="UniProtKB-KW"/>
</dbReference>
<dbReference type="SUPFAM" id="SSF54495">
    <property type="entry name" value="UBC-like"/>
    <property type="match status" value="1"/>
</dbReference>
<protein>
    <recommendedName>
        <fullName evidence="6">UBC core domain-containing protein</fullName>
    </recommendedName>
</protein>
<comment type="subcellular location">
    <subcellularLocation>
        <location evidence="1">Membrane</location>
        <topology evidence="1">Single-pass type II membrane protein</topology>
    </subcellularLocation>
</comment>
<reference evidence="7 8" key="1">
    <citation type="submission" date="2024-08" db="EMBL/GenBank/DDBJ databases">
        <title>Insights into the chromosomal genome structure of Flemingia macrophylla.</title>
        <authorList>
            <person name="Ding Y."/>
            <person name="Zhao Y."/>
            <person name="Bi W."/>
            <person name="Wu M."/>
            <person name="Zhao G."/>
            <person name="Gong Y."/>
            <person name="Li W."/>
            <person name="Zhang P."/>
        </authorList>
    </citation>
    <scope>NUCLEOTIDE SEQUENCE [LARGE SCALE GENOMIC DNA]</scope>
    <source>
        <strain evidence="7">DYQJB</strain>
        <tissue evidence="7">Leaf</tissue>
    </source>
</reference>
<proteinExistence type="predicted"/>
<dbReference type="Proteomes" id="UP001603857">
    <property type="component" value="Unassembled WGS sequence"/>
</dbReference>
<evidence type="ECO:0000256" key="5">
    <source>
        <dbReference type="ARBA" id="ARBA00023180"/>
    </source>
</evidence>
<comment type="caution">
    <text evidence="7">The sequence shown here is derived from an EMBL/GenBank/DDBJ whole genome shotgun (WGS) entry which is preliminary data.</text>
</comment>
<keyword evidence="3" id="KW-0808">Transferase</keyword>
<dbReference type="InterPro" id="IPR016135">
    <property type="entry name" value="UBQ-conjugating_enzyme/RWD"/>
</dbReference>
<keyword evidence="8" id="KW-1185">Reference proteome</keyword>
<keyword evidence="5" id="KW-0325">Glycoprotein</keyword>
<dbReference type="Pfam" id="PF00179">
    <property type="entry name" value="UQ_con"/>
    <property type="match status" value="1"/>
</dbReference>
<dbReference type="AlphaFoldDB" id="A0ABD1MZV9"/>
<evidence type="ECO:0000313" key="8">
    <source>
        <dbReference type="Proteomes" id="UP001603857"/>
    </source>
</evidence>
<sequence length="206" mass="23264">MLFSSLSLRVPHSHLDKKEEFLFFSTLSPSPFPTTYGSASIASAVIWGKFYMVDAERRLLENALQDPDNHQFVILSDSFKDPGPHNNGSACIPCKCAKGLSIAMAEKHNLKNPAVKRILQEVKEMQMNPSDDYISLPLEENIFEWKFSIRGPGDSEFEGGIYHGRIQLPSEYPFKPPSFMLLTPGLEGRNCIADEHYLPTFLQVRI</sequence>
<dbReference type="Pfam" id="PF02485">
    <property type="entry name" value="Branch"/>
    <property type="match status" value="1"/>
</dbReference>
<dbReference type="EMBL" id="JBGMDY010000003">
    <property type="protein sequence ID" value="KAL2341333.1"/>
    <property type="molecule type" value="Genomic_DNA"/>
</dbReference>
<dbReference type="GO" id="GO:0016020">
    <property type="term" value="C:membrane"/>
    <property type="evidence" value="ECO:0007669"/>
    <property type="project" value="UniProtKB-SubCell"/>
</dbReference>
<organism evidence="7 8">
    <name type="scientific">Flemingia macrophylla</name>
    <dbReference type="NCBI Taxonomy" id="520843"/>
    <lineage>
        <taxon>Eukaryota</taxon>
        <taxon>Viridiplantae</taxon>
        <taxon>Streptophyta</taxon>
        <taxon>Embryophyta</taxon>
        <taxon>Tracheophyta</taxon>
        <taxon>Spermatophyta</taxon>
        <taxon>Magnoliopsida</taxon>
        <taxon>eudicotyledons</taxon>
        <taxon>Gunneridae</taxon>
        <taxon>Pentapetalae</taxon>
        <taxon>rosids</taxon>
        <taxon>fabids</taxon>
        <taxon>Fabales</taxon>
        <taxon>Fabaceae</taxon>
        <taxon>Papilionoideae</taxon>
        <taxon>50 kb inversion clade</taxon>
        <taxon>NPAAA clade</taxon>
        <taxon>indigoferoid/millettioid clade</taxon>
        <taxon>Phaseoleae</taxon>
        <taxon>Flemingia</taxon>
    </lineage>
</organism>
<dbReference type="Gene3D" id="3.10.110.10">
    <property type="entry name" value="Ubiquitin Conjugating Enzyme"/>
    <property type="match status" value="1"/>
</dbReference>